<organism evidence="1 2">
    <name type="scientific">Novosphingobium anseongense</name>
    <dbReference type="NCBI Taxonomy" id="3133436"/>
    <lineage>
        <taxon>Bacteria</taxon>
        <taxon>Pseudomonadati</taxon>
        <taxon>Pseudomonadota</taxon>
        <taxon>Alphaproteobacteria</taxon>
        <taxon>Sphingomonadales</taxon>
        <taxon>Sphingomonadaceae</taxon>
        <taxon>Novosphingobium</taxon>
    </lineage>
</organism>
<name>A0ABU8RZD7_9SPHN</name>
<proteinExistence type="predicted"/>
<evidence type="ECO:0000313" key="2">
    <source>
        <dbReference type="Proteomes" id="UP001361239"/>
    </source>
</evidence>
<protein>
    <submittedName>
        <fullName evidence="1">Uncharacterized protein</fullName>
    </submittedName>
</protein>
<keyword evidence="2" id="KW-1185">Reference proteome</keyword>
<sequence length="67" mass="6579">MLSLPLELSGAAAFGLAAESRLRRLLRSLFALVSLVLEALGSAVVDCALGSAVVAAGSLGLAAEPAA</sequence>
<gene>
    <name evidence="1" type="ORF">WG901_17485</name>
</gene>
<accession>A0ABU8RZD7</accession>
<reference evidence="1 2" key="1">
    <citation type="submission" date="2024-03" db="EMBL/GenBank/DDBJ databases">
        <authorList>
            <person name="Jo J.-H."/>
        </authorList>
    </citation>
    <scope>NUCLEOTIDE SEQUENCE [LARGE SCALE GENOMIC DNA]</scope>
    <source>
        <strain evidence="1 2">PS1R-30</strain>
    </source>
</reference>
<comment type="caution">
    <text evidence="1">The sequence shown here is derived from an EMBL/GenBank/DDBJ whole genome shotgun (WGS) entry which is preliminary data.</text>
</comment>
<evidence type="ECO:0000313" key="1">
    <source>
        <dbReference type="EMBL" id="MEJ5978449.1"/>
    </source>
</evidence>
<dbReference type="RefSeq" id="WP_339588368.1">
    <property type="nucleotide sequence ID" value="NZ_JBBHJZ010000003.1"/>
</dbReference>
<dbReference type="EMBL" id="JBBHJZ010000003">
    <property type="protein sequence ID" value="MEJ5978449.1"/>
    <property type="molecule type" value="Genomic_DNA"/>
</dbReference>
<dbReference type="Proteomes" id="UP001361239">
    <property type="component" value="Unassembled WGS sequence"/>
</dbReference>